<keyword evidence="1" id="KW-0472">Membrane</keyword>
<keyword evidence="1" id="KW-0812">Transmembrane</keyword>
<dbReference type="EMBL" id="JBAHYK010001017">
    <property type="protein sequence ID" value="KAL0569964.1"/>
    <property type="molecule type" value="Genomic_DNA"/>
</dbReference>
<feature type="transmembrane region" description="Helical" evidence="1">
    <location>
        <begin position="283"/>
        <end position="309"/>
    </location>
</feature>
<evidence type="ECO:0000313" key="2">
    <source>
        <dbReference type="EMBL" id="KAL0569964.1"/>
    </source>
</evidence>
<accession>A0ABR3F445</accession>
<gene>
    <name evidence="2" type="ORF">V5O48_011996</name>
</gene>
<feature type="transmembrane region" description="Helical" evidence="1">
    <location>
        <begin position="45"/>
        <end position="71"/>
    </location>
</feature>
<name>A0ABR3F445_9AGAR</name>
<organism evidence="2 3">
    <name type="scientific">Marasmius crinis-equi</name>
    <dbReference type="NCBI Taxonomy" id="585013"/>
    <lineage>
        <taxon>Eukaryota</taxon>
        <taxon>Fungi</taxon>
        <taxon>Dikarya</taxon>
        <taxon>Basidiomycota</taxon>
        <taxon>Agaricomycotina</taxon>
        <taxon>Agaricomycetes</taxon>
        <taxon>Agaricomycetidae</taxon>
        <taxon>Agaricales</taxon>
        <taxon>Marasmiineae</taxon>
        <taxon>Marasmiaceae</taxon>
        <taxon>Marasmius</taxon>
    </lineage>
</organism>
<comment type="caution">
    <text evidence="2">The sequence shown here is derived from an EMBL/GenBank/DDBJ whole genome shotgun (WGS) entry which is preliminary data.</text>
</comment>
<evidence type="ECO:0000313" key="3">
    <source>
        <dbReference type="Proteomes" id="UP001465976"/>
    </source>
</evidence>
<dbReference type="Proteomes" id="UP001465976">
    <property type="component" value="Unassembled WGS sequence"/>
</dbReference>
<protein>
    <submittedName>
        <fullName evidence="2">Uncharacterized protein</fullName>
    </submittedName>
</protein>
<feature type="transmembrane region" description="Helical" evidence="1">
    <location>
        <begin position="158"/>
        <end position="179"/>
    </location>
</feature>
<sequence length="868" mass="97594">MSLPLKPSDVGQTIAKGIQDIAALLPLLGTEQCERHVGAALESGYIYAAATPLSIFGSLGIVKAAFATYLASVTKGFHGGKWFHNAGFGTVASGSVIPLVTIVSGTKQYGAELKLQELLREQHLNDPELVSGVKFFGWKKKTRDEEYSPLTSKFSFSWTFALVLASALFSTISFTPYLYLTHDRWDQPISWLFPALRSIGSMLCVISVQCALQLRIHRIVNSSLLLLKSRKDYPPKEINSDMQKLMETRLQKLREKLKKDISDPERGEINDTKRGQLEEVEKVLCLDFALLIHQALLLAGMMMIVTGYVGCFNLVNRSDVKNGPYIWLAMETSLSILRMALWGWNPSWAQGDTGLELELKLQSKEGASHNKCARSTETRTAIFPPITTSRSLSQLKPKQTPEPTNFFIAVSAEDFLAAATPYVGPLHRLQLDGISLFHAIVPEEVEGIVKRKLLCLTIRRDDSEGATLSLFIRSYSNPTNTESYKLFSSQSSHMRGSQTRSLQITLEDEFTPPVLDKRALIDPATFQLLLQYSSTLFRRLFIDRPSLSIRPLWTLVLPLPPTPKGANGDVALTELDKKYIGLREADDKLRREVESTLPLPKHPQLAEMEYAIIFKVAILEIRLCVKDYRFAESTGLSSDAFRPLAGEWIRRMEGQIFTSKKGRTKRLKDDECTDAEQTWRSLFRELRLLRRLSANSSVLEKWEQHIHAMDAGKIVPLSELFELAPFRPGLPHLRKHLHVFTDNDASTHNDLVQSHREIKSFILSAMRAPGAGQLAHSCGDSRTCDNMELFPPRNKLPREYSTNTLVETEPLKNQVQPTPKRVSPVGGRQILDAYMVQTPALVQIEHKNLKANVESSEYFLNNVHVVNQ</sequence>
<reference evidence="2 3" key="1">
    <citation type="submission" date="2024-02" db="EMBL/GenBank/DDBJ databases">
        <title>A draft genome for the cacao thread blight pathogen Marasmius crinis-equi.</title>
        <authorList>
            <person name="Cohen S.P."/>
            <person name="Baruah I.K."/>
            <person name="Amoako-Attah I."/>
            <person name="Bukari Y."/>
            <person name="Meinhardt L.W."/>
            <person name="Bailey B.A."/>
        </authorList>
    </citation>
    <scope>NUCLEOTIDE SEQUENCE [LARGE SCALE GENOMIC DNA]</scope>
    <source>
        <strain evidence="2 3">GH-76</strain>
    </source>
</reference>
<evidence type="ECO:0000256" key="1">
    <source>
        <dbReference type="SAM" id="Phobius"/>
    </source>
</evidence>
<proteinExistence type="predicted"/>
<keyword evidence="3" id="KW-1185">Reference proteome</keyword>
<keyword evidence="1" id="KW-1133">Transmembrane helix</keyword>